<dbReference type="InterPro" id="IPR051333">
    <property type="entry name" value="CLIP_Serine_Protease"/>
</dbReference>
<dbReference type="PANTHER" id="PTHR24260:SF136">
    <property type="entry name" value="GH08193P-RELATED"/>
    <property type="match status" value="1"/>
</dbReference>
<sequence length="367" mass="38598">MNTKGDISPAIIAGNEFDDSGAPLVPAGAFTGVVSIQINTNEGLFICTGSAISKRHIITAAHCVEDSTTTGKVIDINDPNFNVTTVFTDGGFLNAVRGSQAVDIHPDYQGFAQCGIDDVSGFFGACLNDDIAVITLDDDIPNGVEIYDFYRGDMPINNGTLLTMVGHGTTGNGYDGATPNSADFFNKRFGFNLTEFFDCDDGTSTVASGGYSNSIACELFHGNEAEVWYADFDGYDAFLAGLGIPGQDGFIDTFCSDYNVGCGNGLGDNFSGLFEAAIGGGDSGGPSFIYDALSSTFVLAANNTFGTSGRGPFGVDGAFGEIFGGNLYAPYLEWIDNNYLNVSAPTSVGLLLLSIFFIAAQRRLVKY</sequence>
<evidence type="ECO:0000256" key="1">
    <source>
        <dbReference type="SAM" id="Phobius"/>
    </source>
</evidence>
<proteinExistence type="predicted"/>
<dbReference type="EC" id="3.4.21.-" evidence="3"/>
<accession>A0ABS9D6H6</accession>
<dbReference type="SUPFAM" id="SSF50494">
    <property type="entry name" value="Trypsin-like serine proteases"/>
    <property type="match status" value="1"/>
</dbReference>
<dbReference type="InterPro" id="IPR009003">
    <property type="entry name" value="Peptidase_S1_PA"/>
</dbReference>
<protein>
    <submittedName>
        <fullName evidence="3">Trypsin-like serine protease</fullName>
        <ecNumber evidence="3">3.4.21.-</ecNumber>
    </submittedName>
</protein>
<name>A0ABS9D6H6_9ALTE</name>
<dbReference type="InterPro" id="IPR001254">
    <property type="entry name" value="Trypsin_dom"/>
</dbReference>
<organism evidence="3 4">
    <name type="scientific">Paraglaciecola algarum</name>
    <dbReference type="NCBI Taxonomy" id="3050085"/>
    <lineage>
        <taxon>Bacteria</taxon>
        <taxon>Pseudomonadati</taxon>
        <taxon>Pseudomonadota</taxon>
        <taxon>Gammaproteobacteria</taxon>
        <taxon>Alteromonadales</taxon>
        <taxon>Alteromonadaceae</taxon>
        <taxon>Paraglaciecola</taxon>
    </lineage>
</organism>
<dbReference type="RefSeq" id="WP_235311167.1">
    <property type="nucleotide sequence ID" value="NZ_JAKGAS010000002.1"/>
</dbReference>
<keyword evidence="1" id="KW-0812">Transmembrane</keyword>
<gene>
    <name evidence="3" type="ORF">L0668_05985</name>
</gene>
<dbReference type="InterPro" id="IPR043504">
    <property type="entry name" value="Peptidase_S1_PA_chymotrypsin"/>
</dbReference>
<evidence type="ECO:0000313" key="4">
    <source>
        <dbReference type="Proteomes" id="UP001521137"/>
    </source>
</evidence>
<dbReference type="SMART" id="SM00020">
    <property type="entry name" value="Tryp_SPc"/>
    <property type="match status" value="1"/>
</dbReference>
<feature type="domain" description="Peptidase S1" evidence="2">
    <location>
        <begin position="11"/>
        <end position="340"/>
    </location>
</feature>
<dbReference type="EMBL" id="JAKGAS010000002">
    <property type="protein sequence ID" value="MCF2947648.1"/>
    <property type="molecule type" value="Genomic_DNA"/>
</dbReference>
<keyword evidence="1" id="KW-1133">Transmembrane helix</keyword>
<dbReference type="Proteomes" id="UP001521137">
    <property type="component" value="Unassembled WGS sequence"/>
</dbReference>
<keyword evidence="4" id="KW-1185">Reference proteome</keyword>
<dbReference type="Pfam" id="PF00089">
    <property type="entry name" value="Trypsin"/>
    <property type="match status" value="1"/>
</dbReference>
<dbReference type="PROSITE" id="PS00134">
    <property type="entry name" value="TRYPSIN_HIS"/>
    <property type="match status" value="1"/>
</dbReference>
<dbReference type="Gene3D" id="2.40.10.10">
    <property type="entry name" value="Trypsin-like serine proteases"/>
    <property type="match status" value="1"/>
</dbReference>
<dbReference type="GO" id="GO:0016787">
    <property type="term" value="F:hydrolase activity"/>
    <property type="evidence" value="ECO:0007669"/>
    <property type="project" value="UniProtKB-KW"/>
</dbReference>
<keyword evidence="3" id="KW-0378">Hydrolase</keyword>
<dbReference type="InterPro" id="IPR018114">
    <property type="entry name" value="TRYPSIN_HIS"/>
</dbReference>
<comment type="caution">
    <text evidence="3">The sequence shown here is derived from an EMBL/GenBank/DDBJ whole genome shotgun (WGS) entry which is preliminary data.</text>
</comment>
<evidence type="ECO:0000259" key="2">
    <source>
        <dbReference type="PROSITE" id="PS50240"/>
    </source>
</evidence>
<evidence type="ECO:0000313" key="3">
    <source>
        <dbReference type="EMBL" id="MCF2947648.1"/>
    </source>
</evidence>
<dbReference type="PROSITE" id="PS50240">
    <property type="entry name" value="TRYPSIN_DOM"/>
    <property type="match status" value="1"/>
</dbReference>
<feature type="transmembrane region" description="Helical" evidence="1">
    <location>
        <begin position="339"/>
        <end position="360"/>
    </location>
</feature>
<keyword evidence="1" id="KW-0472">Membrane</keyword>
<dbReference type="PANTHER" id="PTHR24260">
    <property type="match status" value="1"/>
</dbReference>
<reference evidence="3 4" key="1">
    <citation type="submission" date="2022-01" db="EMBL/GenBank/DDBJ databases">
        <title>Paraglaciecola sp. G1-23.</title>
        <authorList>
            <person name="Jin M.S."/>
            <person name="Han D.M."/>
            <person name="Kim H.M."/>
            <person name="Jeon C.O."/>
        </authorList>
    </citation>
    <scope>NUCLEOTIDE SEQUENCE [LARGE SCALE GENOMIC DNA]</scope>
    <source>
        <strain evidence="3 4">G1-23</strain>
    </source>
</reference>